<dbReference type="InterPro" id="IPR034660">
    <property type="entry name" value="DinB/YfiT-like"/>
</dbReference>
<dbReference type="STRING" id="188915.AWC02_14085"/>
<evidence type="ECO:0000313" key="3">
    <source>
        <dbReference type="Proteomes" id="UP000193465"/>
    </source>
</evidence>
<dbReference type="RefSeq" id="WP_085129370.1">
    <property type="nucleotide sequence ID" value="NZ_LQOT01000044.1"/>
</dbReference>
<sequence>MASDLRPGPNDPPADELAAAEAAWAVLEQVLSGIASDQWSNPTPCSEFDVAQLTEHLLRSVTLLGGVAGAQFGTGDPGETLAARVGAKARPTLDAWQRRGLDATVTIGEHELPARVAAGILSVEFLVHAWDYAEATGRGVDAGEPLAEYVLGLARAIITPQGRVQAGFDEPVAVADTEPALRRLLAFTGRS</sequence>
<feature type="domain" description="Mycothiol-dependent maleylpyruvate isomerase metal-binding" evidence="1">
    <location>
        <begin position="21"/>
        <end position="131"/>
    </location>
</feature>
<comment type="caution">
    <text evidence="2">The sequence shown here is derived from an EMBL/GenBank/DDBJ whole genome shotgun (WGS) entry which is preliminary data.</text>
</comment>
<dbReference type="Pfam" id="PF11716">
    <property type="entry name" value="MDMPI_N"/>
    <property type="match status" value="1"/>
</dbReference>
<dbReference type="InterPro" id="IPR017520">
    <property type="entry name" value="CHP03086"/>
</dbReference>
<dbReference type="GO" id="GO:0046872">
    <property type="term" value="F:metal ion binding"/>
    <property type="evidence" value="ECO:0007669"/>
    <property type="project" value="InterPro"/>
</dbReference>
<dbReference type="Proteomes" id="UP000193465">
    <property type="component" value="Unassembled WGS sequence"/>
</dbReference>
<evidence type="ECO:0000313" key="2">
    <source>
        <dbReference type="EMBL" id="ORV45054.1"/>
    </source>
</evidence>
<dbReference type="Gene3D" id="1.20.120.450">
    <property type="entry name" value="dinb family like domain"/>
    <property type="match status" value="1"/>
</dbReference>
<reference evidence="2 3" key="1">
    <citation type="submission" date="2016-01" db="EMBL/GenBank/DDBJ databases">
        <title>The new phylogeny of the genus Mycobacterium.</title>
        <authorList>
            <person name="Tarcisio F."/>
            <person name="Conor M."/>
            <person name="Antonella G."/>
            <person name="Elisabetta G."/>
            <person name="Giulia F.S."/>
            <person name="Sara T."/>
            <person name="Anna F."/>
            <person name="Clotilde B."/>
            <person name="Roberto B."/>
            <person name="Veronica D.S."/>
            <person name="Fabio R."/>
            <person name="Monica P."/>
            <person name="Olivier J."/>
            <person name="Enrico T."/>
            <person name="Nicola S."/>
        </authorList>
    </citation>
    <scope>NUCLEOTIDE SEQUENCE [LARGE SCALE GENOMIC DNA]</scope>
    <source>
        <strain evidence="2 3">ATCC 27353</strain>
    </source>
</reference>
<accession>A0A1X1TKG3</accession>
<protein>
    <submittedName>
        <fullName evidence="2">ArsR family transcriptional regulator</fullName>
    </submittedName>
</protein>
<dbReference type="NCBIfam" id="TIGR03083">
    <property type="entry name" value="maleylpyruvate isomerase family mycothiol-dependent enzyme"/>
    <property type="match status" value="1"/>
</dbReference>
<evidence type="ECO:0000259" key="1">
    <source>
        <dbReference type="Pfam" id="PF11716"/>
    </source>
</evidence>
<organism evidence="2 3">
    <name type="scientific">Mycolicibacter engbaekii</name>
    <dbReference type="NCBI Taxonomy" id="188915"/>
    <lineage>
        <taxon>Bacteria</taxon>
        <taxon>Bacillati</taxon>
        <taxon>Actinomycetota</taxon>
        <taxon>Actinomycetes</taxon>
        <taxon>Mycobacteriales</taxon>
        <taxon>Mycobacteriaceae</taxon>
        <taxon>Mycolicibacter</taxon>
    </lineage>
</organism>
<gene>
    <name evidence="2" type="ORF">AWC02_14085</name>
</gene>
<name>A0A1X1TKG3_9MYCO</name>
<dbReference type="AlphaFoldDB" id="A0A1X1TKG3"/>
<dbReference type="EMBL" id="LQOT01000044">
    <property type="protein sequence ID" value="ORV45054.1"/>
    <property type="molecule type" value="Genomic_DNA"/>
</dbReference>
<keyword evidence="3" id="KW-1185">Reference proteome</keyword>
<proteinExistence type="predicted"/>
<dbReference type="NCBIfam" id="TIGR03086">
    <property type="entry name" value="TIGR03086 family metal-binding protein"/>
    <property type="match status" value="1"/>
</dbReference>
<dbReference type="InterPro" id="IPR017517">
    <property type="entry name" value="Maleyloyr_isom"/>
</dbReference>
<dbReference type="SUPFAM" id="SSF109854">
    <property type="entry name" value="DinB/YfiT-like putative metalloenzymes"/>
    <property type="match status" value="1"/>
</dbReference>
<dbReference type="InterPro" id="IPR024344">
    <property type="entry name" value="MDMPI_metal-binding"/>
</dbReference>